<dbReference type="GO" id="GO:0016853">
    <property type="term" value="F:isomerase activity"/>
    <property type="evidence" value="ECO:0007669"/>
    <property type="project" value="UniProtKB-KW"/>
</dbReference>
<dbReference type="GO" id="GO:0004475">
    <property type="term" value="F:mannose-1-phosphate guanylyltransferase (GTP) activity"/>
    <property type="evidence" value="ECO:0007669"/>
    <property type="project" value="TreeGrafter"/>
</dbReference>
<gene>
    <name evidence="2" type="ORF">BN13_670036</name>
</gene>
<comment type="caution">
    <text evidence="2">The sequence shown here is derived from an EMBL/GenBank/DDBJ whole genome shotgun (WGS) entry which is preliminary data.</text>
</comment>
<dbReference type="PANTHER" id="PTHR46390:SF1">
    <property type="entry name" value="MANNOSE-1-PHOSPHATE GUANYLYLTRANSFERASE"/>
    <property type="match status" value="1"/>
</dbReference>
<dbReference type="InterPro" id="IPR001538">
    <property type="entry name" value="Man6P_isomerase-2_C"/>
</dbReference>
<organism evidence="2 3">
    <name type="scientific">Nostocoides jenkinsii Ben 74</name>
    <dbReference type="NCBI Taxonomy" id="1193518"/>
    <lineage>
        <taxon>Bacteria</taxon>
        <taxon>Bacillati</taxon>
        <taxon>Actinomycetota</taxon>
        <taxon>Actinomycetes</taxon>
        <taxon>Micrococcales</taxon>
        <taxon>Intrasporangiaceae</taxon>
        <taxon>Nostocoides</taxon>
    </lineage>
</organism>
<keyword evidence="3" id="KW-1185">Reference proteome</keyword>
<dbReference type="STRING" id="1193518.BN13_670036"/>
<dbReference type="AlphaFoldDB" id="A0A077MAB3"/>
<dbReference type="CDD" id="cd02213">
    <property type="entry name" value="cupin_PMI_typeII_C"/>
    <property type="match status" value="1"/>
</dbReference>
<evidence type="ECO:0000313" key="3">
    <source>
        <dbReference type="Proteomes" id="UP000035720"/>
    </source>
</evidence>
<reference evidence="2 3" key="1">
    <citation type="journal article" date="2013" name="ISME J.">
        <title>A metabolic model for members of the genus Tetrasphaera involved in enhanced biological phosphorus removal.</title>
        <authorList>
            <person name="Kristiansen R."/>
            <person name="Nguyen H.T.T."/>
            <person name="Saunders A.M."/>
            <person name="Nielsen J.L."/>
            <person name="Wimmer R."/>
            <person name="Le V.Q."/>
            <person name="McIlroy S.J."/>
            <person name="Petrovski S."/>
            <person name="Seviour R.J."/>
            <person name="Calteau A."/>
            <person name="Nielsen K.L."/>
            <person name="Nielsen P.H."/>
        </authorList>
    </citation>
    <scope>NUCLEOTIDE SEQUENCE [LARGE SCALE GENOMIC DNA]</scope>
    <source>
        <strain evidence="2 3">Ben 74</strain>
    </source>
</reference>
<name>A0A077MAB3_9MICO</name>
<feature type="domain" description="Mannose-6-phosphate isomerase type II C-terminal" evidence="1">
    <location>
        <begin position="5"/>
        <end position="107"/>
    </location>
</feature>
<dbReference type="GO" id="GO:0005976">
    <property type="term" value="P:polysaccharide metabolic process"/>
    <property type="evidence" value="ECO:0007669"/>
    <property type="project" value="InterPro"/>
</dbReference>
<accession>A0A077MAB3</accession>
<proteinExistence type="predicted"/>
<evidence type="ECO:0000313" key="2">
    <source>
        <dbReference type="EMBL" id="CCI54306.1"/>
    </source>
</evidence>
<dbReference type="InterPro" id="IPR051161">
    <property type="entry name" value="Mannose-6P_isomerase_type2"/>
</dbReference>
<dbReference type="EMBL" id="CAJC01000180">
    <property type="protein sequence ID" value="CCI54306.1"/>
    <property type="molecule type" value="Genomic_DNA"/>
</dbReference>
<dbReference type="InterPro" id="IPR014710">
    <property type="entry name" value="RmlC-like_jellyroll"/>
</dbReference>
<sequence length="121" mass="13554">MFSEQRPWGQFEQFVANTPVTVKVITVDPGHRLSLQSHTSRGEFWQVLDVPMDVHVDGIDWVAEPGEQIWIPQGAVHRMGNSGERPARILEIALGTFDESDIVRLEDDYARAADDEAVTPA</sequence>
<evidence type="ECO:0000259" key="1">
    <source>
        <dbReference type="Pfam" id="PF01050"/>
    </source>
</evidence>
<keyword evidence="2" id="KW-0413">Isomerase</keyword>
<dbReference type="GO" id="GO:0009298">
    <property type="term" value="P:GDP-mannose biosynthetic process"/>
    <property type="evidence" value="ECO:0007669"/>
    <property type="project" value="TreeGrafter"/>
</dbReference>
<dbReference type="Gene3D" id="2.60.120.10">
    <property type="entry name" value="Jelly Rolls"/>
    <property type="match status" value="1"/>
</dbReference>
<protein>
    <submittedName>
        <fullName evidence="2">Mannose-6-phosphate isomerase</fullName>
    </submittedName>
</protein>
<dbReference type="Proteomes" id="UP000035720">
    <property type="component" value="Unassembled WGS sequence"/>
</dbReference>
<dbReference type="Pfam" id="PF01050">
    <property type="entry name" value="MannoseP_isomer"/>
    <property type="match status" value="1"/>
</dbReference>
<dbReference type="PANTHER" id="PTHR46390">
    <property type="entry name" value="MANNOSE-1-PHOSPHATE GUANYLYLTRANSFERASE"/>
    <property type="match status" value="1"/>
</dbReference>
<dbReference type="InterPro" id="IPR011051">
    <property type="entry name" value="RmlC_Cupin_sf"/>
</dbReference>
<dbReference type="SUPFAM" id="SSF51182">
    <property type="entry name" value="RmlC-like cupins"/>
    <property type="match status" value="1"/>
</dbReference>